<name>A0A966HNJ0_9PROT</name>
<evidence type="ECO:0000313" key="3">
    <source>
        <dbReference type="Proteomes" id="UP000699985"/>
    </source>
</evidence>
<reference evidence="2" key="1">
    <citation type="submission" date="2018-10" db="EMBL/GenBank/DDBJ databases">
        <title>Iterative Subtractive Binning of Freshwater Chronoseries Metagenomes Recovers Nearly Complete Genomes from over Four Hundred Novel Species.</title>
        <authorList>
            <person name="Rodriguez-R L.M."/>
            <person name="Tsementzi D."/>
            <person name="Luo C."/>
            <person name="Konstantinidis K.T."/>
        </authorList>
    </citation>
    <scope>NUCLEOTIDE SEQUENCE</scope>
    <source>
        <strain evidence="2">WB8_1A_003</strain>
    </source>
</reference>
<feature type="chain" id="PRO_5037891352" description="Lipoprotein" evidence="1">
    <location>
        <begin position="18"/>
        <end position="103"/>
    </location>
</feature>
<evidence type="ECO:0000256" key="1">
    <source>
        <dbReference type="SAM" id="SignalP"/>
    </source>
</evidence>
<organism evidence="2 3">
    <name type="scientific">Candidatus Fonsibacter lacus</name>
    <dbReference type="NCBI Taxonomy" id="2576439"/>
    <lineage>
        <taxon>Bacteria</taxon>
        <taxon>Pseudomonadati</taxon>
        <taxon>Pseudomonadota</taxon>
        <taxon>Alphaproteobacteria</taxon>
        <taxon>Candidatus Pelagibacterales</taxon>
        <taxon>Candidatus Pelagibacterales incertae sedis</taxon>
        <taxon>Candidatus Fonsibacter</taxon>
    </lineage>
</organism>
<protein>
    <recommendedName>
        <fullName evidence="4">Lipoprotein</fullName>
    </recommendedName>
</protein>
<comment type="caution">
    <text evidence="2">The sequence shown here is derived from an EMBL/GenBank/DDBJ whole genome shotgun (WGS) entry which is preliminary data.</text>
</comment>
<keyword evidence="1" id="KW-0732">Signal</keyword>
<evidence type="ECO:0008006" key="4">
    <source>
        <dbReference type="Google" id="ProtNLM"/>
    </source>
</evidence>
<gene>
    <name evidence="2" type="ORF">EBX29_03400</name>
</gene>
<dbReference type="AlphaFoldDB" id="A0A966HNJ0"/>
<feature type="signal peptide" evidence="1">
    <location>
        <begin position="1"/>
        <end position="17"/>
    </location>
</feature>
<evidence type="ECO:0000313" key="2">
    <source>
        <dbReference type="EMBL" id="NCU50796.1"/>
    </source>
</evidence>
<accession>A0A966HNJ0</accession>
<dbReference type="EMBL" id="RGMI01000171">
    <property type="protein sequence ID" value="NCU50796.1"/>
    <property type="molecule type" value="Genomic_DNA"/>
</dbReference>
<sequence length="103" mass="11261">MKMKALFIVLLTFTLHSCGGALTSASLIESLISPSSIAMSIVDYGIEKETGKKVSEHALSAATNKDCKLTIDVTHICKDDNFFENITTQVASNIKNFYTKKID</sequence>
<proteinExistence type="predicted"/>
<dbReference type="Proteomes" id="UP000699985">
    <property type="component" value="Unassembled WGS sequence"/>
</dbReference>